<dbReference type="InterPro" id="IPR017853">
    <property type="entry name" value="GH"/>
</dbReference>
<dbReference type="SUPFAM" id="SSF51445">
    <property type="entry name" value="(Trans)glycosidases"/>
    <property type="match status" value="1"/>
</dbReference>
<dbReference type="AlphaFoldDB" id="A0AAV5DYZ2"/>
<comment type="caution">
    <text evidence="1">The sequence shown here is derived from an EMBL/GenBank/DDBJ whole genome shotgun (WGS) entry which is preliminary data.</text>
</comment>
<reference evidence="1" key="1">
    <citation type="journal article" date="2018" name="DNA Res.">
        <title>Multiple hybrid de novo genome assembly of finger millet, an orphan allotetraploid crop.</title>
        <authorList>
            <person name="Hatakeyama M."/>
            <person name="Aluri S."/>
            <person name="Balachadran M.T."/>
            <person name="Sivarajan S.R."/>
            <person name="Patrignani A."/>
            <person name="Gruter S."/>
            <person name="Poveda L."/>
            <person name="Shimizu-Inatsugi R."/>
            <person name="Baeten J."/>
            <person name="Francoijs K.J."/>
            <person name="Nataraja K.N."/>
            <person name="Reddy Y.A.N."/>
            <person name="Phadnis S."/>
            <person name="Ravikumar R.L."/>
            <person name="Schlapbach R."/>
            <person name="Sreeman S.M."/>
            <person name="Shimizu K.K."/>
        </authorList>
    </citation>
    <scope>NUCLEOTIDE SEQUENCE</scope>
</reference>
<name>A0AAV5DYZ2_ELECO</name>
<dbReference type="EMBL" id="BQKI01000072">
    <property type="protein sequence ID" value="GJN15969.1"/>
    <property type="molecule type" value="Genomic_DNA"/>
</dbReference>
<dbReference type="Gene3D" id="3.20.20.80">
    <property type="entry name" value="Glycosidases"/>
    <property type="match status" value="1"/>
</dbReference>
<organism evidence="1 2">
    <name type="scientific">Eleusine coracana subsp. coracana</name>
    <dbReference type="NCBI Taxonomy" id="191504"/>
    <lineage>
        <taxon>Eukaryota</taxon>
        <taxon>Viridiplantae</taxon>
        <taxon>Streptophyta</taxon>
        <taxon>Embryophyta</taxon>
        <taxon>Tracheophyta</taxon>
        <taxon>Spermatophyta</taxon>
        <taxon>Magnoliopsida</taxon>
        <taxon>Liliopsida</taxon>
        <taxon>Poales</taxon>
        <taxon>Poaceae</taxon>
        <taxon>PACMAD clade</taxon>
        <taxon>Chloridoideae</taxon>
        <taxon>Cynodonteae</taxon>
        <taxon>Eleusininae</taxon>
        <taxon>Eleusine</taxon>
    </lineage>
</organism>
<gene>
    <name evidence="1" type="primary">gb02918</name>
    <name evidence="1" type="ORF">PR202_gb02918</name>
</gene>
<evidence type="ECO:0000313" key="2">
    <source>
        <dbReference type="Proteomes" id="UP001054889"/>
    </source>
</evidence>
<evidence type="ECO:0008006" key="3">
    <source>
        <dbReference type="Google" id="ProtNLM"/>
    </source>
</evidence>
<sequence>MTRHHLRLAAGLLHHGWRTRTNGRRRRKKCLQSQQHAAASWPPNVLSNTDPTWPRYPYPQHINVGPSKMKHSSSLCLLVLLAALCSLVQAQVLFQGFNWESWKAQGGWYNCLKARVNDIADAGVTHVWLPPPSHSVSPQGTLS</sequence>
<evidence type="ECO:0000313" key="1">
    <source>
        <dbReference type="EMBL" id="GJN15969.1"/>
    </source>
</evidence>
<proteinExistence type="predicted"/>
<dbReference type="Proteomes" id="UP001054889">
    <property type="component" value="Unassembled WGS sequence"/>
</dbReference>
<reference evidence="1" key="2">
    <citation type="submission" date="2021-12" db="EMBL/GenBank/DDBJ databases">
        <title>Resequencing data analysis of finger millet.</title>
        <authorList>
            <person name="Hatakeyama M."/>
            <person name="Aluri S."/>
            <person name="Balachadran M.T."/>
            <person name="Sivarajan S.R."/>
            <person name="Poveda L."/>
            <person name="Shimizu-Inatsugi R."/>
            <person name="Schlapbach R."/>
            <person name="Sreeman S.M."/>
            <person name="Shimizu K.K."/>
        </authorList>
    </citation>
    <scope>NUCLEOTIDE SEQUENCE</scope>
</reference>
<accession>A0AAV5DYZ2</accession>
<protein>
    <recommendedName>
        <fullName evidence="3">Alpha-amylase</fullName>
    </recommendedName>
</protein>
<keyword evidence="2" id="KW-1185">Reference proteome</keyword>